<dbReference type="InterPro" id="IPR013096">
    <property type="entry name" value="Cupin_2"/>
</dbReference>
<organism evidence="2 3">
    <name type="scientific">Paenibacillus phytohabitans</name>
    <dbReference type="NCBI Taxonomy" id="2654978"/>
    <lineage>
        <taxon>Bacteria</taxon>
        <taxon>Bacillati</taxon>
        <taxon>Bacillota</taxon>
        <taxon>Bacilli</taxon>
        <taxon>Bacillales</taxon>
        <taxon>Paenibacillaceae</taxon>
        <taxon>Paenibacillus</taxon>
    </lineage>
</organism>
<evidence type="ECO:0000313" key="2">
    <source>
        <dbReference type="EMBL" id="NOU81867.1"/>
    </source>
</evidence>
<evidence type="ECO:0000259" key="1">
    <source>
        <dbReference type="Pfam" id="PF07883"/>
    </source>
</evidence>
<reference evidence="2 3" key="1">
    <citation type="submission" date="2019-10" db="EMBL/GenBank/DDBJ databases">
        <title>Description of Paenibacillus terricola sp. nov.</title>
        <authorList>
            <person name="Carlier A."/>
            <person name="Qi S."/>
        </authorList>
    </citation>
    <scope>NUCLEOTIDE SEQUENCE [LARGE SCALE GENOMIC DNA]</scope>
    <source>
        <strain evidence="2 3">LMG 31459</strain>
    </source>
</reference>
<dbReference type="Gene3D" id="2.60.120.10">
    <property type="entry name" value="Jelly Rolls"/>
    <property type="match status" value="1"/>
</dbReference>
<name>A0ABX1YLE4_9BACL</name>
<dbReference type="SUPFAM" id="SSF51182">
    <property type="entry name" value="RmlC-like cupins"/>
    <property type="match status" value="1"/>
</dbReference>
<comment type="caution">
    <text evidence="2">The sequence shown here is derived from an EMBL/GenBank/DDBJ whole genome shotgun (WGS) entry which is preliminary data.</text>
</comment>
<sequence length="112" mass="12197">MSGMTAGTVFYFNDMISIRPYQISSRTLNITEGSGQAAEAPEWVLYGMDKDETISSETSPRSKLIHVLEGELHMLIGEQPCPLTAGAAVIVQAGTWHEFAAESSCKFLQISI</sequence>
<protein>
    <submittedName>
        <fullName evidence="2">Cupin domain-containing protein</fullName>
    </submittedName>
</protein>
<proteinExistence type="predicted"/>
<dbReference type="InterPro" id="IPR014710">
    <property type="entry name" value="RmlC-like_jellyroll"/>
</dbReference>
<dbReference type="InterPro" id="IPR011051">
    <property type="entry name" value="RmlC_Cupin_sf"/>
</dbReference>
<accession>A0ABX1YLE4</accession>
<dbReference type="Proteomes" id="UP000596857">
    <property type="component" value="Unassembled WGS sequence"/>
</dbReference>
<keyword evidence="3" id="KW-1185">Reference proteome</keyword>
<dbReference type="Pfam" id="PF07883">
    <property type="entry name" value="Cupin_2"/>
    <property type="match status" value="1"/>
</dbReference>
<feature type="domain" description="Cupin type-2" evidence="1">
    <location>
        <begin position="48"/>
        <end position="108"/>
    </location>
</feature>
<dbReference type="RefSeq" id="WP_171719291.1">
    <property type="nucleotide sequence ID" value="NZ_WHOB01000069.1"/>
</dbReference>
<gene>
    <name evidence="2" type="ORF">GC101_23680</name>
</gene>
<evidence type="ECO:0000313" key="3">
    <source>
        <dbReference type="Proteomes" id="UP000596857"/>
    </source>
</evidence>
<dbReference type="EMBL" id="WHOB01000069">
    <property type="protein sequence ID" value="NOU81867.1"/>
    <property type="molecule type" value="Genomic_DNA"/>
</dbReference>